<dbReference type="InterPro" id="IPR051550">
    <property type="entry name" value="SCF-Subunits/Alg-Epimerases"/>
</dbReference>
<dbReference type="Gene3D" id="2.160.20.10">
    <property type="entry name" value="Single-stranded right-handed beta-helix, Pectin lyase-like"/>
    <property type="match status" value="2"/>
</dbReference>
<reference evidence="3" key="1">
    <citation type="journal article" date="2013" name="Extremophiles">
        <title>Proteinivorax tanatarense gen. nov., sp. nov., an anaerobic, haloalkaliphilic, proteolytic bacterium isolated from a decaying algal bloom, and proposal of Proteinivoraceae fam. nov.</title>
        <authorList>
            <person name="Kevbrin V."/>
            <person name="Boltyanskaya Y."/>
            <person name="Zhilina T."/>
            <person name="Kolganova T."/>
            <person name="Lavrentjeva E."/>
            <person name="Kuznetsov B."/>
        </authorList>
    </citation>
    <scope>NUCLEOTIDE SEQUENCE</scope>
    <source>
        <strain evidence="3">Z-910T</strain>
    </source>
</reference>
<protein>
    <submittedName>
        <fullName evidence="3">Right-handed parallel beta-helix repeat-containing protein</fullName>
    </submittedName>
</protein>
<sequence>MSPSINFSTIQQAIDAADPGATLDIPADTYNERITIDKPLTLQGPHVGQAIIDGSGLSDEPLVIILASDVTIKRLTIQNSPIHGIRVGSGDFTNISGVLIENNTIRLNSNAGIITNHFASMKIRNNQINNNGTVTGFNRTGIMLNPHGKCSIVKNQINNNFMEGIYSQGSDEGLRIENNTIKENRLVGINLAWNQRNTQIVNNYIYQNGIGGSEQGGIVIIQALAENISGNKLIENNTTGILWGWVPTEGPIPKEILVLNNIVKNNQEDGIFLFTQGAGGFTPPDLFPLEPTLLSNIISDNNRAGVYNSNDFFDSPGNSNPTVNSNDIEGNNEWGVFNGTELALVDATENWWGDGTGPLHPEENPGGMGDRVSDRVNFIPWLTSPSAPPEVQECIVEQIILQDYKIRPHKDEKTLVVLSINISGKILLSYPQQEVWISFNQTLKRKVLFDTPYSEHYKGAIVSQGRCSAKALSKGELEVSVCTLIIVTLFAKVQLLIPSYGYSSIPSECMKVPDKRPFNSRVTQAKELKGSKLNYKDAVNVKKVYGTCTVKGKLNFPVYISF</sequence>
<dbReference type="InterPro" id="IPR039448">
    <property type="entry name" value="Beta_helix"/>
</dbReference>
<proteinExistence type="predicted"/>
<reference evidence="3" key="2">
    <citation type="submission" date="2024-06" db="EMBL/GenBank/DDBJ databases">
        <authorList>
            <person name="Petrova K.O."/>
            <person name="Toshchakov S.V."/>
            <person name="Boltjanskaja Y.V."/>
            <person name="Kevbrin V."/>
        </authorList>
    </citation>
    <scope>NUCLEOTIDE SEQUENCE</scope>
    <source>
        <strain evidence="3">Z-910T</strain>
    </source>
</reference>
<dbReference type="Pfam" id="PF13229">
    <property type="entry name" value="Beta_helix"/>
    <property type="match status" value="1"/>
</dbReference>
<gene>
    <name evidence="3" type="ORF">PRVXT_001009</name>
</gene>
<dbReference type="InterPro" id="IPR011050">
    <property type="entry name" value="Pectin_lyase_fold/virulence"/>
</dbReference>
<dbReference type="RefSeq" id="WP_350344586.1">
    <property type="nucleotide sequence ID" value="NZ_CP158367.1"/>
</dbReference>
<organism evidence="3">
    <name type="scientific">Proteinivorax tanatarense</name>
    <dbReference type="NCBI Taxonomy" id="1260629"/>
    <lineage>
        <taxon>Bacteria</taxon>
        <taxon>Bacillati</taxon>
        <taxon>Bacillota</taxon>
        <taxon>Clostridia</taxon>
        <taxon>Eubacteriales</taxon>
        <taxon>Proteinivoracaceae</taxon>
        <taxon>Proteinivorax</taxon>
    </lineage>
</organism>
<dbReference type="SMART" id="SM00710">
    <property type="entry name" value="PbH1"/>
    <property type="match status" value="9"/>
</dbReference>
<accession>A0AAU7VP74</accession>
<dbReference type="PANTHER" id="PTHR22990">
    <property type="entry name" value="F-BOX ONLY PROTEIN"/>
    <property type="match status" value="1"/>
</dbReference>
<dbReference type="PANTHER" id="PTHR22990:SF15">
    <property type="entry name" value="F-BOX ONLY PROTEIN 10"/>
    <property type="match status" value="1"/>
</dbReference>
<evidence type="ECO:0000256" key="1">
    <source>
        <dbReference type="ARBA" id="ARBA00022737"/>
    </source>
</evidence>
<dbReference type="EMBL" id="CP158367">
    <property type="protein sequence ID" value="XBX75850.1"/>
    <property type="molecule type" value="Genomic_DNA"/>
</dbReference>
<dbReference type="InterPro" id="IPR012334">
    <property type="entry name" value="Pectin_lyas_fold"/>
</dbReference>
<evidence type="ECO:0000313" key="3">
    <source>
        <dbReference type="EMBL" id="XBX75850.1"/>
    </source>
</evidence>
<dbReference type="InterPro" id="IPR006626">
    <property type="entry name" value="PbH1"/>
</dbReference>
<name>A0AAU7VP74_9FIRM</name>
<dbReference type="AlphaFoldDB" id="A0AAU7VP74"/>
<dbReference type="SUPFAM" id="SSF51126">
    <property type="entry name" value="Pectin lyase-like"/>
    <property type="match status" value="1"/>
</dbReference>
<feature type="domain" description="Right handed beta helix" evidence="2">
    <location>
        <begin position="140"/>
        <end position="277"/>
    </location>
</feature>
<evidence type="ECO:0000259" key="2">
    <source>
        <dbReference type="Pfam" id="PF13229"/>
    </source>
</evidence>
<keyword evidence="1" id="KW-0677">Repeat</keyword>